<keyword evidence="1" id="KW-0862">Zinc</keyword>
<dbReference type="GO" id="GO:0008270">
    <property type="term" value="F:zinc ion binding"/>
    <property type="evidence" value="ECO:0007669"/>
    <property type="project" value="UniProtKB-KW"/>
</dbReference>
<dbReference type="Proteomes" id="UP001516400">
    <property type="component" value="Unassembled WGS sequence"/>
</dbReference>
<feature type="compositionally biased region" description="Polar residues" evidence="2">
    <location>
        <begin position="215"/>
        <end position="229"/>
    </location>
</feature>
<evidence type="ECO:0000256" key="2">
    <source>
        <dbReference type="SAM" id="MobiDB-lite"/>
    </source>
</evidence>
<dbReference type="EMBL" id="JABFTP020000124">
    <property type="protein sequence ID" value="KAL3279458.1"/>
    <property type="molecule type" value="Genomic_DNA"/>
</dbReference>
<name>A0ABD2NLB0_9CUCU</name>
<keyword evidence="5" id="KW-1185">Reference proteome</keyword>
<gene>
    <name evidence="4" type="ORF">HHI36_016969</name>
</gene>
<dbReference type="PROSITE" id="PS50157">
    <property type="entry name" value="ZINC_FINGER_C2H2_2"/>
    <property type="match status" value="1"/>
</dbReference>
<dbReference type="InterPro" id="IPR036236">
    <property type="entry name" value="Znf_C2H2_sf"/>
</dbReference>
<proteinExistence type="predicted"/>
<protein>
    <recommendedName>
        <fullName evidence="3">C2H2-type domain-containing protein</fullName>
    </recommendedName>
</protein>
<evidence type="ECO:0000313" key="5">
    <source>
        <dbReference type="Proteomes" id="UP001516400"/>
    </source>
</evidence>
<feature type="region of interest" description="Disordered" evidence="2">
    <location>
        <begin position="203"/>
        <end position="232"/>
    </location>
</feature>
<dbReference type="SUPFAM" id="SSF57667">
    <property type="entry name" value="beta-beta-alpha zinc fingers"/>
    <property type="match status" value="1"/>
</dbReference>
<dbReference type="InterPro" id="IPR013087">
    <property type="entry name" value="Znf_C2H2_type"/>
</dbReference>
<keyword evidence="1" id="KW-0479">Metal-binding</keyword>
<feature type="domain" description="C2H2-type" evidence="3">
    <location>
        <begin position="2"/>
        <end position="30"/>
    </location>
</feature>
<organism evidence="4 5">
    <name type="scientific">Cryptolaemus montrouzieri</name>
    <dbReference type="NCBI Taxonomy" id="559131"/>
    <lineage>
        <taxon>Eukaryota</taxon>
        <taxon>Metazoa</taxon>
        <taxon>Ecdysozoa</taxon>
        <taxon>Arthropoda</taxon>
        <taxon>Hexapoda</taxon>
        <taxon>Insecta</taxon>
        <taxon>Pterygota</taxon>
        <taxon>Neoptera</taxon>
        <taxon>Endopterygota</taxon>
        <taxon>Coleoptera</taxon>
        <taxon>Polyphaga</taxon>
        <taxon>Cucujiformia</taxon>
        <taxon>Coccinelloidea</taxon>
        <taxon>Coccinellidae</taxon>
        <taxon>Scymninae</taxon>
        <taxon>Scymnini</taxon>
        <taxon>Cryptolaemus</taxon>
    </lineage>
</organism>
<evidence type="ECO:0000259" key="3">
    <source>
        <dbReference type="PROSITE" id="PS50157"/>
    </source>
</evidence>
<dbReference type="Gene3D" id="3.30.160.60">
    <property type="entry name" value="Classic Zinc Finger"/>
    <property type="match status" value="1"/>
</dbReference>
<sequence length="271" mass="30723">MYSCGLCAISFRRKDNLGRHIRNAHPDKKAEIIKNFSKLPKFVMKPVVDNPNAIKVITASPIAKKDENNKVVSTSRICINGPLKLALKTSAFKRNYNINRDCILESNSRGDILHVSSSKTHKNHYRDVEKPHDSLQTEQTPSPRIFPSVYSTPNLSADEFYANRPYVIKNIKFKIPDNYPFRNESLLKAIIPQIQSRARGDECTEESGSHGMSMVNKSNSLEVSNNNDHTGLRHNLKNVSVVATSVIVNSSNQKNIHWRRRMSQNIVSEKI</sequence>
<reference evidence="4 5" key="1">
    <citation type="journal article" date="2021" name="BMC Biol.">
        <title>Horizontally acquired antibacterial genes associated with adaptive radiation of ladybird beetles.</title>
        <authorList>
            <person name="Li H.S."/>
            <person name="Tang X.F."/>
            <person name="Huang Y.H."/>
            <person name="Xu Z.Y."/>
            <person name="Chen M.L."/>
            <person name="Du X.Y."/>
            <person name="Qiu B.Y."/>
            <person name="Chen P.T."/>
            <person name="Zhang W."/>
            <person name="Slipinski A."/>
            <person name="Escalona H.E."/>
            <person name="Waterhouse R.M."/>
            <person name="Zwick A."/>
            <person name="Pang H."/>
        </authorList>
    </citation>
    <scope>NUCLEOTIDE SEQUENCE [LARGE SCALE GENOMIC DNA]</scope>
    <source>
        <strain evidence="4">SYSU2018</strain>
    </source>
</reference>
<keyword evidence="1" id="KW-0863">Zinc-finger</keyword>
<dbReference type="AlphaFoldDB" id="A0ABD2NLB0"/>
<evidence type="ECO:0000313" key="4">
    <source>
        <dbReference type="EMBL" id="KAL3279458.1"/>
    </source>
</evidence>
<evidence type="ECO:0000256" key="1">
    <source>
        <dbReference type="PROSITE-ProRule" id="PRU00042"/>
    </source>
</evidence>
<accession>A0ABD2NLB0</accession>
<comment type="caution">
    <text evidence="4">The sequence shown here is derived from an EMBL/GenBank/DDBJ whole genome shotgun (WGS) entry which is preliminary data.</text>
</comment>
<dbReference type="PROSITE" id="PS00028">
    <property type="entry name" value="ZINC_FINGER_C2H2_1"/>
    <property type="match status" value="1"/>
</dbReference>